<proteinExistence type="predicted"/>
<protein>
    <recommendedName>
        <fullName evidence="3">J domain-containing protein</fullName>
    </recommendedName>
</protein>
<reference evidence="1" key="1">
    <citation type="submission" date="2019-02" db="EMBL/GenBank/DDBJ databases">
        <authorList>
            <person name="Pothier F.J."/>
        </authorList>
    </citation>
    <scope>NUCLEOTIDE SEQUENCE</scope>
    <source>
        <strain evidence="1">CI-1B</strain>
    </source>
</reference>
<gene>
    <name evidence="1" type="ORF">CI1B_79210</name>
</gene>
<name>A0A508TYQ0_9BRAD</name>
<evidence type="ECO:0008006" key="3">
    <source>
        <dbReference type="Google" id="ProtNLM"/>
    </source>
</evidence>
<evidence type="ECO:0000313" key="2">
    <source>
        <dbReference type="Proteomes" id="UP000328092"/>
    </source>
</evidence>
<comment type="caution">
    <text evidence="1">The sequence shown here is derived from an EMBL/GenBank/DDBJ whole genome shotgun (WGS) entry which is preliminary data.</text>
</comment>
<dbReference type="RefSeq" id="WP_139864402.1">
    <property type="nucleotide sequence ID" value="NZ_CAADFC020000033.1"/>
</dbReference>
<keyword evidence="2" id="KW-1185">Reference proteome</keyword>
<accession>A0A508TYQ0</accession>
<dbReference type="AlphaFoldDB" id="A0A508TYQ0"/>
<dbReference type="OrthoDB" id="7822896at2"/>
<sequence length="157" mass="17388">MDPHIRRWKLAIDRFREASDPDYGEMARMVAEIAATDIDETLRQAAAQVLPIARQSAQRSADRRTKAMALRRLGIISDALHMLSAPQFGRRGLAPKVLTQEDQYRQMLGLPLGRRLAPSEVHQAFKHAAKTAHPDGGGNGPAFLELAAARDALIKHH</sequence>
<organism evidence="1 2">
    <name type="scientific">Bradyrhizobium ivorense</name>
    <dbReference type="NCBI Taxonomy" id="2511166"/>
    <lineage>
        <taxon>Bacteria</taxon>
        <taxon>Pseudomonadati</taxon>
        <taxon>Pseudomonadota</taxon>
        <taxon>Alphaproteobacteria</taxon>
        <taxon>Hyphomicrobiales</taxon>
        <taxon>Nitrobacteraceae</taxon>
        <taxon>Bradyrhizobium</taxon>
    </lineage>
</organism>
<dbReference type="Proteomes" id="UP000328092">
    <property type="component" value="Unassembled WGS sequence"/>
</dbReference>
<evidence type="ECO:0000313" key="1">
    <source>
        <dbReference type="EMBL" id="VIO79587.1"/>
    </source>
</evidence>
<dbReference type="InterPro" id="IPR036869">
    <property type="entry name" value="J_dom_sf"/>
</dbReference>
<dbReference type="Gene3D" id="1.10.287.110">
    <property type="entry name" value="DnaJ domain"/>
    <property type="match status" value="1"/>
</dbReference>
<dbReference type="SUPFAM" id="SSF46565">
    <property type="entry name" value="Chaperone J-domain"/>
    <property type="match status" value="1"/>
</dbReference>
<dbReference type="EMBL" id="CAADFC020000033">
    <property type="protein sequence ID" value="VIO79587.1"/>
    <property type="molecule type" value="Genomic_DNA"/>
</dbReference>